<comment type="caution">
    <text evidence="3">The sequence shown here is derived from an EMBL/GenBank/DDBJ whole genome shotgun (WGS) entry which is preliminary data.</text>
</comment>
<dbReference type="GO" id="GO:0005524">
    <property type="term" value="F:ATP binding"/>
    <property type="evidence" value="ECO:0007669"/>
    <property type="project" value="InterPro"/>
</dbReference>
<protein>
    <submittedName>
        <fullName evidence="3">ATPase</fullName>
    </submittedName>
</protein>
<dbReference type="GO" id="GO:1990275">
    <property type="term" value="F:preribosome binding"/>
    <property type="evidence" value="ECO:0007669"/>
    <property type="project" value="TreeGrafter"/>
</dbReference>
<dbReference type="EMBL" id="JAGPXC010000004">
    <property type="protein sequence ID" value="KAH6654764.1"/>
    <property type="molecule type" value="Genomic_DNA"/>
</dbReference>
<dbReference type="GeneID" id="70126734"/>
<dbReference type="Gene3D" id="1.10.8.60">
    <property type="match status" value="1"/>
</dbReference>
<dbReference type="InterPro" id="IPR003959">
    <property type="entry name" value="ATPase_AAA_core"/>
</dbReference>
<dbReference type="PANTHER" id="PTHR23077:SF132">
    <property type="entry name" value="ATP-DEPENDENT ZN PROTEASE"/>
    <property type="match status" value="1"/>
</dbReference>
<name>A0A9P8UM83_9PEZI</name>
<dbReference type="GO" id="GO:0003723">
    <property type="term" value="F:RNA binding"/>
    <property type="evidence" value="ECO:0007669"/>
    <property type="project" value="TreeGrafter"/>
</dbReference>
<keyword evidence="4" id="KW-1185">Reference proteome</keyword>
<dbReference type="AlphaFoldDB" id="A0A9P8UM83"/>
<evidence type="ECO:0000256" key="1">
    <source>
        <dbReference type="SAM" id="MobiDB-lite"/>
    </source>
</evidence>
<organism evidence="3 4">
    <name type="scientific">Truncatella angustata</name>
    <dbReference type="NCBI Taxonomy" id="152316"/>
    <lineage>
        <taxon>Eukaryota</taxon>
        <taxon>Fungi</taxon>
        <taxon>Dikarya</taxon>
        <taxon>Ascomycota</taxon>
        <taxon>Pezizomycotina</taxon>
        <taxon>Sordariomycetes</taxon>
        <taxon>Xylariomycetidae</taxon>
        <taxon>Amphisphaeriales</taxon>
        <taxon>Sporocadaceae</taxon>
        <taxon>Truncatella</taxon>
    </lineage>
</organism>
<dbReference type="GO" id="GO:0005634">
    <property type="term" value="C:nucleus"/>
    <property type="evidence" value="ECO:0007669"/>
    <property type="project" value="TreeGrafter"/>
</dbReference>
<feature type="domain" description="ATPase AAA-type core" evidence="2">
    <location>
        <begin position="250"/>
        <end position="371"/>
    </location>
</feature>
<dbReference type="InterPro" id="IPR027417">
    <property type="entry name" value="P-loop_NTPase"/>
</dbReference>
<dbReference type="GO" id="GO:0016887">
    <property type="term" value="F:ATP hydrolysis activity"/>
    <property type="evidence" value="ECO:0007669"/>
    <property type="project" value="InterPro"/>
</dbReference>
<feature type="region of interest" description="Disordered" evidence="1">
    <location>
        <begin position="1"/>
        <end position="34"/>
    </location>
</feature>
<evidence type="ECO:0000259" key="2">
    <source>
        <dbReference type="Pfam" id="PF00004"/>
    </source>
</evidence>
<dbReference type="GO" id="GO:0042254">
    <property type="term" value="P:ribosome biogenesis"/>
    <property type="evidence" value="ECO:0007669"/>
    <property type="project" value="TreeGrafter"/>
</dbReference>
<dbReference type="CDD" id="cd19481">
    <property type="entry name" value="RecA-like_protease"/>
    <property type="match status" value="1"/>
</dbReference>
<feature type="compositionally biased region" description="Polar residues" evidence="1">
    <location>
        <begin position="1"/>
        <end position="13"/>
    </location>
</feature>
<dbReference type="Proteomes" id="UP000758603">
    <property type="component" value="Unassembled WGS sequence"/>
</dbReference>
<proteinExistence type="predicted"/>
<dbReference type="RefSeq" id="XP_045959034.1">
    <property type="nucleotide sequence ID" value="XM_046097842.1"/>
</dbReference>
<dbReference type="InterPro" id="IPR050168">
    <property type="entry name" value="AAA_ATPase_domain"/>
</dbReference>
<dbReference type="Pfam" id="PF00004">
    <property type="entry name" value="AAA"/>
    <property type="match status" value="1"/>
</dbReference>
<dbReference type="FunFam" id="3.40.50.300:FF:002838">
    <property type="entry name" value="Uncharacterized ATPase YjoB"/>
    <property type="match status" value="1"/>
</dbReference>
<dbReference type="PANTHER" id="PTHR23077">
    <property type="entry name" value="AAA-FAMILY ATPASE"/>
    <property type="match status" value="1"/>
</dbReference>
<sequence>MLLGLQTRQQQADVLTHPGPLGEPESTSKDHGEDATTRAYFKHSSARRTNTDAYITAALTKQYPNLEIVVTPAGNVNLLSYATAGNASFEPLQDSTSGLPDSLQLDLYIPPTRRLDGALGGLGEMTLFGKYLYKWKDDDFIVYLIDGRDGQQPYPVVSNYYILTSNKRKAHQLILEAGRWNADLHDEVWVFDGGYWQKSKELYDSIRNATWESVILSSEMKNNIIDDHLSFFNSRETYTHLKVPWKRGIIYYGPPGNGKTISIKAMMRTLYDHEPTPIPTLYVRSLFSYAGPEYSIKQVFGKAREFAPCYLVFEDLDSIINDSVRSYFLNEVDGLKSNDGIFMVGSTNHLERLDPGISKRPSRFDRKYLFPNPDHDERVAYCHFWQKKLADNKEVEFPDRLCPAIAEITDKFSFAYIQEAFVAALLAIARRSKSDKPNPRGLMENLEDDWIGIDTHDDDLENLILWVEIKKQVQVLRDGMREGNRV</sequence>
<evidence type="ECO:0000313" key="4">
    <source>
        <dbReference type="Proteomes" id="UP000758603"/>
    </source>
</evidence>
<dbReference type="SUPFAM" id="SSF52540">
    <property type="entry name" value="P-loop containing nucleoside triphosphate hydrolases"/>
    <property type="match status" value="1"/>
</dbReference>
<accession>A0A9P8UM83</accession>
<dbReference type="OrthoDB" id="2115716at2759"/>
<evidence type="ECO:0000313" key="3">
    <source>
        <dbReference type="EMBL" id="KAH6654764.1"/>
    </source>
</evidence>
<reference evidence="3" key="1">
    <citation type="journal article" date="2021" name="Nat. Commun.">
        <title>Genetic determinants of endophytism in the Arabidopsis root mycobiome.</title>
        <authorList>
            <person name="Mesny F."/>
            <person name="Miyauchi S."/>
            <person name="Thiergart T."/>
            <person name="Pickel B."/>
            <person name="Atanasova L."/>
            <person name="Karlsson M."/>
            <person name="Huettel B."/>
            <person name="Barry K.W."/>
            <person name="Haridas S."/>
            <person name="Chen C."/>
            <person name="Bauer D."/>
            <person name="Andreopoulos W."/>
            <person name="Pangilinan J."/>
            <person name="LaButti K."/>
            <person name="Riley R."/>
            <person name="Lipzen A."/>
            <person name="Clum A."/>
            <person name="Drula E."/>
            <person name="Henrissat B."/>
            <person name="Kohler A."/>
            <person name="Grigoriev I.V."/>
            <person name="Martin F.M."/>
            <person name="Hacquard S."/>
        </authorList>
    </citation>
    <scope>NUCLEOTIDE SEQUENCE</scope>
    <source>
        <strain evidence="3">MPI-SDFR-AT-0073</strain>
    </source>
</reference>
<gene>
    <name evidence="3" type="ORF">BKA67DRAFT_516715</name>
</gene>
<dbReference type="Gene3D" id="3.40.50.300">
    <property type="entry name" value="P-loop containing nucleotide triphosphate hydrolases"/>
    <property type="match status" value="1"/>
</dbReference>